<dbReference type="Pfam" id="PF04963">
    <property type="entry name" value="Sigma54_CBD"/>
    <property type="match status" value="1"/>
</dbReference>
<evidence type="ECO:0000259" key="11">
    <source>
        <dbReference type="Pfam" id="PF04963"/>
    </source>
</evidence>
<evidence type="ECO:0000256" key="7">
    <source>
        <dbReference type="ARBA" id="ARBA00023125"/>
    </source>
</evidence>
<accession>A0ABS8BK24</accession>
<dbReference type="PANTHER" id="PTHR32248">
    <property type="entry name" value="RNA POLYMERASE SIGMA-54 FACTOR"/>
    <property type="match status" value="1"/>
</dbReference>
<dbReference type="PIRSF" id="PIRSF000774">
    <property type="entry name" value="RpoN"/>
    <property type="match status" value="1"/>
</dbReference>
<dbReference type="Pfam" id="PF00309">
    <property type="entry name" value="Sigma54_AID"/>
    <property type="match status" value="1"/>
</dbReference>
<dbReference type="NCBIfam" id="NF004595">
    <property type="entry name" value="PRK05932.1-2"/>
    <property type="match status" value="1"/>
</dbReference>
<dbReference type="EMBL" id="JAJAWG010000003">
    <property type="protein sequence ID" value="MCB5196083.1"/>
    <property type="molecule type" value="Genomic_DNA"/>
</dbReference>
<keyword evidence="13" id="KW-1185">Reference proteome</keyword>
<keyword evidence="6 9" id="KW-0731">Sigma factor</keyword>
<feature type="domain" description="RNA polymerase sigma factor 54 core-binding" evidence="11">
    <location>
        <begin position="100"/>
        <end position="291"/>
    </location>
</feature>
<dbReference type="InterPro" id="IPR007046">
    <property type="entry name" value="RNA_pol_sigma_54_core-bd"/>
</dbReference>
<evidence type="ECO:0000256" key="6">
    <source>
        <dbReference type="ARBA" id="ARBA00023082"/>
    </source>
</evidence>
<keyword evidence="5 9" id="KW-0805">Transcription regulation</keyword>
<dbReference type="Gene3D" id="1.10.10.60">
    <property type="entry name" value="Homeodomain-like"/>
    <property type="match status" value="1"/>
</dbReference>
<evidence type="ECO:0000256" key="4">
    <source>
        <dbReference type="ARBA" id="ARBA00022695"/>
    </source>
</evidence>
<dbReference type="NCBIfam" id="TIGR02395">
    <property type="entry name" value="rpoN_sigma"/>
    <property type="match status" value="1"/>
</dbReference>
<comment type="caution">
    <text evidence="12">The sequence shown here is derived from an EMBL/GenBank/DDBJ whole genome shotgun (WGS) entry which is preliminary data.</text>
</comment>
<dbReference type="RefSeq" id="WP_226763859.1">
    <property type="nucleotide sequence ID" value="NZ_JAJAWG010000003.1"/>
</dbReference>
<evidence type="ECO:0000259" key="10">
    <source>
        <dbReference type="Pfam" id="PF04552"/>
    </source>
</evidence>
<evidence type="ECO:0000256" key="3">
    <source>
        <dbReference type="ARBA" id="ARBA00022679"/>
    </source>
</evidence>
<gene>
    <name evidence="12" type="ORF">LG219_07285</name>
</gene>
<reference evidence="12 13" key="1">
    <citation type="submission" date="2021-10" db="EMBL/GenBank/DDBJ databases">
        <authorList>
            <person name="Chen M."/>
        </authorList>
    </citation>
    <scope>NUCLEOTIDE SEQUENCE [LARGE SCALE GENOMIC DNA]</scope>
    <source>
        <strain evidence="12 13">H3-26</strain>
    </source>
</reference>
<evidence type="ECO:0000256" key="2">
    <source>
        <dbReference type="ARBA" id="ARBA00022478"/>
    </source>
</evidence>
<keyword evidence="7 9" id="KW-0238">DNA-binding</keyword>
<feature type="domain" description="RNA polymerase sigma factor 54 DNA-binding" evidence="10">
    <location>
        <begin position="303"/>
        <end position="458"/>
    </location>
</feature>
<evidence type="ECO:0000256" key="8">
    <source>
        <dbReference type="ARBA" id="ARBA00023163"/>
    </source>
</evidence>
<evidence type="ECO:0000313" key="13">
    <source>
        <dbReference type="Proteomes" id="UP001198034"/>
    </source>
</evidence>
<evidence type="ECO:0000256" key="1">
    <source>
        <dbReference type="ARBA" id="ARBA00008798"/>
    </source>
</evidence>
<dbReference type="Pfam" id="PF04552">
    <property type="entry name" value="Sigma54_DBD"/>
    <property type="match status" value="1"/>
</dbReference>
<comment type="similarity">
    <text evidence="1 9">Belongs to the sigma-54 factor family.</text>
</comment>
<dbReference type="PROSITE" id="PS00717">
    <property type="entry name" value="SIGMA54_1"/>
    <property type="match status" value="1"/>
</dbReference>
<dbReference type="NCBIfam" id="NF009118">
    <property type="entry name" value="PRK12469.1"/>
    <property type="match status" value="1"/>
</dbReference>
<protein>
    <recommendedName>
        <fullName evidence="9">RNA polymerase sigma-54 factor</fullName>
    </recommendedName>
</protein>
<dbReference type="PROSITE" id="PS50044">
    <property type="entry name" value="SIGMA54_3"/>
    <property type="match status" value="1"/>
</dbReference>
<keyword evidence="3 9" id="KW-0808">Transferase</keyword>
<keyword evidence="4 9" id="KW-0548">Nucleotidyltransferase</keyword>
<dbReference type="PRINTS" id="PR00045">
    <property type="entry name" value="SIGMA54FCT"/>
</dbReference>
<proteinExistence type="inferred from homology"/>
<dbReference type="PANTHER" id="PTHR32248:SF4">
    <property type="entry name" value="RNA POLYMERASE SIGMA-54 FACTOR"/>
    <property type="match status" value="1"/>
</dbReference>
<evidence type="ECO:0000256" key="9">
    <source>
        <dbReference type="PIRNR" id="PIRNR000774"/>
    </source>
</evidence>
<name>A0ABS8BK24_9NEIS</name>
<keyword evidence="2 9" id="KW-0240">DNA-directed RNA polymerase</keyword>
<keyword evidence="8 9" id="KW-0804">Transcription</keyword>
<dbReference type="InterPro" id="IPR038709">
    <property type="entry name" value="RpoN_core-bd_sf"/>
</dbReference>
<organism evidence="12 13">
    <name type="scientific">Deefgea salmonis</name>
    <dbReference type="NCBI Taxonomy" id="2875502"/>
    <lineage>
        <taxon>Bacteria</taxon>
        <taxon>Pseudomonadati</taxon>
        <taxon>Pseudomonadota</taxon>
        <taxon>Betaproteobacteria</taxon>
        <taxon>Neisseriales</taxon>
        <taxon>Chitinibacteraceae</taxon>
        <taxon>Deefgea</taxon>
    </lineage>
</organism>
<dbReference type="Proteomes" id="UP001198034">
    <property type="component" value="Unassembled WGS sequence"/>
</dbReference>
<comment type="function">
    <text evidence="9">Sigma factors are initiation factors that promote the attachment of RNA polymerase to specific initiation sites and are then released.</text>
</comment>
<evidence type="ECO:0000256" key="5">
    <source>
        <dbReference type="ARBA" id="ARBA00023015"/>
    </source>
</evidence>
<dbReference type="InterPro" id="IPR007634">
    <property type="entry name" value="RNA_pol_sigma_54_DNA-bd"/>
</dbReference>
<dbReference type="PROSITE" id="PS00718">
    <property type="entry name" value="SIGMA54_2"/>
    <property type="match status" value="1"/>
</dbReference>
<evidence type="ECO:0000313" key="12">
    <source>
        <dbReference type="EMBL" id="MCB5196083.1"/>
    </source>
</evidence>
<sequence length="460" mass="51921">MKQTLQLRMSQQLNLTPQLQQSIKLLQLSTLDFQQEIEQFLAENPMLEREDGVQDAGEEAEKLEVSEVVEDGDSLRWEDVRANTSFDEGDENDPALRVAKLYSLRDYLLEQMGCLPLSLRDSALISLLIDALDDDGMLSQSLDEIYAQLPESLVLELELEPEELQIALQHLQQLEPLGVGARDLPESLTLQLRVLPVSSARNIAIRLVNEGLDLLAQRDYTRLKRQLQCDEVVLKQAQTLIRGLTPRPGANWSAETTRYVLPDVIVTKVRGQWQVRLNSAAQPKLRVNELYAKLLQGDSAAALSGKLQEARWLIKSVEQRGSTILRVAEAIVIRQKAFFEYGEVAMRPLVLRDIADELELHESTISRVTTQKYMLTPRGVFEYKYFFGSHVESESGGENSATSIKALIKQLVQQENQHKPLSDSAITEELARQGVAVARRTVAKYREALMIPPVNLRKCL</sequence>
<dbReference type="Gene3D" id="1.10.10.1330">
    <property type="entry name" value="RNA polymerase sigma-54 factor, core-binding domain"/>
    <property type="match status" value="1"/>
</dbReference>
<dbReference type="GO" id="GO:0003899">
    <property type="term" value="F:DNA-directed RNA polymerase activity"/>
    <property type="evidence" value="ECO:0007669"/>
    <property type="project" value="UniProtKB-EC"/>
</dbReference>
<dbReference type="InterPro" id="IPR000394">
    <property type="entry name" value="RNA_pol_sigma_54"/>
</dbReference>